<evidence type="ECO:0000256" key="4">
    <source>
        <dbReference type="ARBA" id="ARBA00022741"/>
    </source>
</evidence>
<evidence type="ECO:0000313" key="8">
    <source>
        <dbReference type="EMBL" id="KCZ92310.1"/>
    </source>
</evidence>
<dbReference type="GO" id="GO:0032267">
    <property type="term" value="F:tRNA(Ile)-lysidine synthase activity"/>
    <property type="evidence" value="ECO:0007669"/>
    <property type="project" value="UniProtKB-EC"/>
</dbReference>
<reference evidence="8 9" key="1">
    <citation type="journal article" date="2014" name="Antonie Van Leeuwenhoek">
        <title>Hyphomonas beringensis sp. nov. and Hyphomonas chukchiensis sp. nov., isolated from surface seawater of the Bering Sea and Chukchi Sea.</title>
        <authorList>
            <person name="Li C."/>
            <person name="Lai Q."/>
            <person name="Li G."/>
            <person name="Dong C."/>
            <person name="Wang J."/>
            <person name="Liao Y."/>
            <person name="Shao Z."/>
        </authorList>
    </citation>
    <scope>NUCLEOTIDE SEQUENCE [LARGE SCALE GENOMIC DNA]</scope>
    <source>
        <strain evidence="8 9">MHS-2</strain>
    </source>
</reference>
<evidence type="ECO:0000256" key="6">
    <source>
        <dbReference type="ARBA" id="ARBA00048539"/>
    </source>
</evidence>
<dbReference type="Proteomes" id="UP000025171">
    <property type="component" value="Unassembled WGS sequence"/>
</dbReference>
<keyword evidence="5" id="KW-0067">ATP-binding</keyword>
<evidence type="ECO:0000256" key="3">
    <source>
        <dbReference type="ARBA" id="ARBA00022694"/>
    </source>
</evidence>
<dbReference type="InterPro" id="IPR012795">
    <property type="entry name" value="tRNA_Ile_lys_synt_N"/>
</dbReference>
<keyword evidence="2" id="KW-0436">Ligase</keyword>
<dbReference type="Pfam" id="PF01171">
    <property type="entry name" value="ATP_bind_3"/>
    <property type="match status" value="1"/>
</dbReference>
<feature type="domain" description="tRNA(Ile)-lysidine/2-thiocytidine synthase N-terminal" evidence="7">
    <location>
        <begin position="3"/>
        <end position="134"/>
    </location>
</feature>
<dbReference type="InterPro" id="IPR012094">
    <property type="entry name" value="tRNA_Ile_lys_synt"/>
</dbReference>
<dbReference type="CDD" id="cd01992">
    <property type="entry name" value="TilS_N"/>
    <property type="match status" value="1"/>
</dbReference>
<dbReference type="PATRIC" id="fig|1280950.3.peg.1952"/>
<comment type="catalytic activity">
    <reaction evidence="6">
        <text>cytidine(34) in tRNA(Ile2) + L-lysine + ATP = lysidine(34) in tRNA(Ile2) + AMP + diphosphate + H(+)</text>
        <dbReference type="Rhea" id="RHEA:43744"/>
        <dbReference type="Rhea" id="RHEA-COMP:10625"/>
        <dbReference type="Rhea" id="RHEA-COMP:10670"/>
        <dbReference type="ChEBI" id="CHEBI:15378"/>
        <dbReference type="ChEBI" id="CHEBI:30616"/>
        <dbReference type="ChEBI" id="CHEBI:32551"/>
        <dbReference type="ChEBI" id="CHEBI:33019"/>
        <dbReference type="ChEBI" id="CHEBI:82748"/>
        <dbReference type="ChEBI" id="CHEBI:83665"/>
        <dbReference type="ChEBI" id="CHEBI:456215"/>
        <dbReference type="EC" id="6.3.4.19"/>
    </reaction>
</comment>
<dbReference type="GO" id="GO:0005524">
    <property type="term" value="F:ATP binding"/>
    <property type="evidence" value="ECO:0007669"/>
    <property type="project" value="UniProtKB-KW"/>
</dbReference>
<comment type="caution">
    <text evidence="8">The sequence shown here is derived from an EMBL/GenBank/DDBJ whole genome shotgun (WGS) entry which is preliminary data.</text>
</comment>
<dbReference type="InterPro" id="IPR014729">
    <property type="entry name" value="Rossmann-like_a/b/a_fold"/>
</dbReference>
<gene>
    <name evidence="8" type="ORF">HJO_09754</name>
</gene>
<dbReference type="AlphaFoldDB" id="A0A059FNQ0"/>
<dbReference type="NCBIfam" id="TIGR02432">
    <property type="entry name" value="lysidine_TilS_N"/>
    <property type="match status" value="1"/>
</dbReference>
<evidence type="ECO:0000313" key="9">
    <source>
        <dbReference type="Proteomes" id="UP000025171"/>
    </source>
</evidence>
<evidence type="ECO:0000256" key="5">
    <source>
        <dbReference type="ARBA" id="ARBA00022840"/>
    </source>
</evidence>
<dbReference type="Gene3D" id="3.40.50.620">
    <property type="entry name" value="HUPs"/>
    <property type="match status" value="1"/>
</dbReference>
<protein>
    <recommendedName>
        <fullName evidence="1">tRNA(Ile)-lysidine synthetase</fullName>
        <ecNumber evidence="1">6.3.4.19</ecNumber>
    </recommendedName>
</protein>
<name>A0A059FNQ0_9PROT</name>
<dbReference type="STRING" id="1280950.HJO_09754"/>
<dbReference type="PANTHER" id="PTHR43033:SF1">
    <property type="entry name" value="TRNA(ILE)-LYSIDINE SYNTHASE-RELATED"/>
    <property type="match status" value="1"/>
</dbReference>
<keyword evidence="4" id="KW-0547">Nucleotide-binding</keyword>
<organism evidence="8 9">
    <name type="scientific">Hyphomonas johnsonii MHS-2</name>
    <dbReference type="NCBI Taxonomy" id="1280950"/>
    <lineage>
        <taxon>Bacteria</taxon>
        <taxon>Pseudomonadati</taxon>
        <taxon>Pseudomonadota</taxon>
        <taxon>Alphaproteobacteria</taxon>
        <taxon>Hyphomonadales</taxon>
        <taxon>Hyphomonadaceae</taxon>
        <taxon>Hyphomonas</taxon>
    </lineage>
</organism>
<keyword evidence="3" id="KW-0819">tRNA processing</keyword>
<dbReference type="EMBL" id="ARYK01000004">
    <property type="protein sequence ID" value="KCZ92310.1"/>
    <property type="molecule type" value="Genomic_DNA"/>
</dbReference>
<dbReference type="EC" id="6.3.4.19" evidence="1"/>
<dbReference type="eggNOG" id="COG0037">
    <property type="taxonomic scope" value="Bacteria"/>
</dbReference>
<dbReference type="SUPFAM" id="SSF52402">
    <property type="entry name" value="Adenine nucleotide alpha hydrolases-like"/>
    <property type="match status" value="1"/>
</dbReference>
<evidence type="ECO:0000256" key="1">
    <source>
        <dbReference type="ARBA" id="ARBA00013267"/>
    </source>
</evidence>
<accession>A0A059FNQ0</accession>
<evidence type="ECO:0000259" key="7">
    <source>
        <dbReference type="Pfam" id="PF01171"/>
    </source>
</evidence>
<proteinExistence type="predicted"/>
<dbReference type="InterPro" id="IPR011063">
    <property type="entry name" value="TilS/TtcA_N"/>
</dbReference>
<dbReference type="GO" id="GO:0008033">
    <property type="term" value="P:tRNA processing"/>
    <property type="evidence" value="ECO:0007669"/>
    <property type="project" value="UniProtKB-KW"/>
</dbReference>
<sequence length="272" mass="29896">MADACARLGVDHAILDWATPEGRQAPARRARHAALAEAIRARGGAMLLMGHTADDQAETFLMRARRGSTWYGLAAMQAQALSPVWPEGHGVRIGRPLLSARRADLRALLRARGVHWVDDPSNQNPAFERVRVRRLLDASPRLAARVRHCLEGVTQVRAIEDGLTGKWLRTRVRMDADGRIEADIAGLEPECVARRAGLLIQVAAGRDARPRWDKLQLIAHRLCADRAFAGATLGGSRIKRRGKTVVFTAEYESDPLAGKRLDALRNLLSGKP</sequence>
<keyword evidence="9" id="KW-1185">Reference proteome</keyword>
<evidence type="ECO:0000256" key="2">
    <source>
        <dbReference type="ARBA" id="ARBA00022598"/>
    </source>
</evidence>
<dbReference type="PANTHER" id="PTHR43033">
    <property type="entry name" value="TRNA(ILE)-LYSIDINE SYNTHASE-RELATED"/>
    <property type="match status" value="1"/>
</dbReference>